<dbReference type="Proteomes" id="UP000518266">
    <property type="component" value="Unassembled WGS sequence"/>
</dbReference>
<proteinExistence type="predicted"/>
<evidence type="ECO:0000313" key="3">
    <source>
        <dbReference type="Proteomes" id="UP000518266"/>
    </source>
</evidence>
<sequence>MLSDFTSVRIEVQHDAAAAGAAGWMFADCCSDSDTPDKPRPADRGCSCRRSHSFGSPGGGSPVHPGAESDQHRSDPAGVAHFNPAARTSGQLPSDSEGNHQSLKPQWTPPDSPLV</sequence>
<evidence type="ECO:0000313" key="2">
    <source>
        <dbReference type="EMBL" id="KAF3858733.1"/>
    </source>
</evidence>
<protein>
    <submittedName>
        <fullName evidence="2">Uncharacterized protein</fullName>
    </submittedName>
</protein>
<accession>A0A7J5ZB02</accession>
<feature type="compositionally biased region" description="Polar residues" evidence="1">
    <location>
        <begin position="86"/>
        <end position="105"/>
    </location>
</feature>
<keyword evidence="3" id="KW-1185">Reference proteome</keyword>
<feature type="region of interest" description="Disordered" evidence="1">
    <location>
        <begin position="30"/>
        <end position="115"/>
    </location>
</feature>
<dbReference type="EMBL" id="JAAKFY010000004">
    <property type="protein sequence ID" value="KAF3858733.1"/>
    <property type="molecule type" value="Genomic_DNA"/>
</dbReference>
<dbReference type="AlphaFoldDB" id="A0A7J5ZB02"/>
<reference evidence="2 3" key="1">
    <citation type="submission" date="2020-03" db="EMBL/GenBank/DDBJ databases">
        <title>Dissostichus mawsoni Genome sequencing and assembly.</title>
        <authorList>
            <person name="Park H."/>
        </authorList>
    </citation>
    <scope>NUCLEOTIDE SEQUENCE [LARGE SCALE GENOMIC DNA]</scope>
    <source>
        <strain evidence="2">DM0001</strain>
        <tissue evidence="2">Muscle</tissue>
    </source>
</reference>
<evidence type="ECO:0000256" key="1">
    <source>
        <dbReference type="SAM" id="MobiDB-lite"/>
    </source>
</evidence>
<gene>
    <name evidence="2" type="ORF">F7725_011934</name>
</gene>
<name>A0A7J5ZB02_DISMA</name>
<comment type="caution">
    <text evidence="2">The sequence shown here is derived from an EMBL/GenBank/DDBJ whole genome shotgun (WGS) entry which is preliminary data.</text>
</comment>
<organism evidence="2 3">
    <name type="scientific">Dissostichus mawsoni</name>
    <name type="common">Antarctic cod</name>
    <dbReference type="NCBI Taxonomy" id="36200"/>
    <lineage>
        <taxon>Eukaryota</taxon>
        <taxon>Metazoa</taxon>
        <taxon>Chordata</taxon>
        <taxon>Craniata</taxon>
        <taxon>Vertebrata</taxon>
        <taxon>Euteleostomi</taxon>
        <taxon>Actinopterygii</taxon>
        <taxon>Neopterygii</taxon>
        <taxon>Teleostei</taxon>
        <taxon>Neoteleostei</taxon>
        <taxon>Acanthomorphata</taxon>
        <taxon>Eupercaria</taxon>
        <taxon>Perciformes</taxon>
        <taxon>Notothenioidei</taxon>
        <taxon>Nototheniidae</taxon>
        <taxon>Dissostichus</taxon>
    </lineage>
</organism>